<dbReference type="CDD" id="cd02522">
    <property type="entry name" value="GT_2_like_a"/>
    <property type="match status" value="1"/>
</dbReference>
<dbReference type="EMBL" id="BJXU01000041">
    <property type="protein sequence ID" value="GEN23395.1"/>
    <property type="molecule type" value="Genomic_DNA"/>
</dbReference>
<dbReference type="Proteomes" id="UP000184123">
    <property type="component" value="Unassembled WGS sequence"/>
</dbReference>
<evidence type="ECO:0000313" key="7">
    <source>
        <dbReference type="EMBL" id="GEN23395.1"/>
    </source>
</evidence>
<evidence type="ECO:0000256" key="4">
    <source>
        <dbReference type="ARBA" id="ARBA00022679"/>
    </source>
</evidence>
<dbReference type="PANTHER" id="PTHR43646:SF2">
    <property type="entry name" value="GLYCOSYLTRANSFERASE 2-LIKE DOMAIN-CONTAINING PROTEIN"/>
    <property type="match status" value="1"/>
</dbReference>
<evidence type="ECO:0000256" key="2">
    <source>
        <dbReference type="ARBA" id="ARBA00022475"/>
    </source>
</evidence>
<evidence type="ECO:0000256" key="5">
    <source>
        <dbReference type="ARBA" id="ARBA00023136"/>
    </source>
</evidence>
<sequence length="234" mass="26468">MPPVDLRSTPRLSIILIMLNEAASIRARLEALQPLRDQGAELIVVDGGSEDDSAHLAEPLADQLLVTSAGRAHQLNQGAAQARAGLLMFLHADTTLPGNAPQLVEQALSRHHWGRFDVHIEGHSPWLAVIARMINLRSRLSGIATGDQAMFMRHDGWKQVGGFPEQPLMEDIEMSRRLKRLSAPICLKARVTTDGRRWEHEGVFATIWLMWRLRWRYWRGISPAQLAREYRNVR</sequence>
<evidence type="ECO:0000256" key="1">
    <source>
        <dbReference type="ARBA" id="ARBA00004236"/>
    </source>
</evidence>
<dbReference type="Gene3D" id="3.90.550.10">
    <property type="entry name" value="Spore Coat Polysaccharide Biosynthesis Protein SpsA, Chain A"/>
    <property type="match status" value="1"/>
</dbReference>
<evidence type="ECO:0000256" key="3">
    <source>
        <dbReference type="ARBA" id="ARBA00022676"/>
    </source>
</evidence>
<evidence type="ECO:0000313" key="10">
    <source>
        <dbReference type="Proteomes" id="UP000321726"/>
    </source>
</evidence>
<evidence type="ECO:0000259" key="6">
    <source>
        <dbReference type="Pfam" id="PF00535"/>
    </source>
</evidence>
<evidence type="ECO:0000313" key="9">
    <source>
        <dbReference type="Proteomes" id="UP000184123"/>
    </source>
</evidence>
<dbReference type="SUPFAM" id="SSF53448">
    <property type="entry name" value="Nucleotide-diphospho-sugar transferases"/>
    <property type="match status" value="1"/>
</dbReference>
<keyword evidence="5" id="KW-0472">Membrane</keyword>
<reference evidence="8 9" key="1">
    <citation type="submission" date="2016-11" db="EMBL/GenBank/DDBJ databases">
        <authorList>
            <person name="Jaros S."/>
            <person name="Januszkiewicz K."/>
            <person name="Wedrychowicz H."/>
        </authorList>
    </citation>
    <scope>NUCLEOTIDE SEQUENCE [LARGE SCALE GENOMIC DNA]</scope>
    <source>
        <strain evidence="8 9">DSM 4740</strain>
    </source>
</reference>
<proteinExistence type="predicted"/>
<dbReference type="Pfam" id="PF00535">
    <property type="entry name" value="Glycos_transf_2"/>
    <property type="match status" value="1"/>
</dbReference>
<dbReference type="STRING" id="44933.SAMN05660971_01924"/>
<dbReference type="EMBL" id="FRCA01000004">
    <property type="protein sequence ID" value="SHL98819.1"/>
    <property type="molecule type" value="Genomic_DNA"/>
</dbReference>
<keyword evidence="2" id="KW-1003">Cell membrane</keyword>
<protein>
    <submittedName>
        <fullName evidence="7">Glycosyl transferase</fullName>
    </submittedName>
    <submittedName>
        <fullName evidence="8">Transferase 2, rSAM/selenodomain-associated</fullName>
    </submittedName>
</protein>
<keyword evidence="3" id="KW-0328">Glycosyltransferase</keyword>
<dbReference type="InterPro" id="IPR001173">
    <property type="entry name" value="Glyco_trans_2-like"/>
</dbReference>
<dbReference type="InterPro" id="IPR029044">
    <property type="entry name" value="Nucleotide-diphossugar_trans"/>
</dbReference>
<dbReference type="GO" id="GO:0005886">
    <property type="term" value="C:plasma membrane"/>
    <property type="evidence" value="ECO:0007669"/>
    <property type="project" value="UniProtKB-SubCell"/>
</dbReference>
<reference evidence="7 10" key="2">
    <citation type="submission" date="2019-07" db="EMBL/GenBank/DDBJ databases">
        <title>Whole genome shotgun sequence of Halomonas cupida NBRC 102219.</title>
        <authorList>
            <person name="Hosoyama A."/>
            <person name="Uohara A."/>
            <person name="Ohji S."/>
            <person name="Ichikawa N."/>
        </authorList>
    </citation>
    <scope>NUCLEOTIDE SEQUENCE [LARGE SCALE GENOMIC DNA]</scope>
    <source>
        <strain evidence="7 10">NBRC 102219</strain>
    </source>
</reference>
<dbReference type="RefSeq" id="WP_073434958.1">
    <property type="nucleotide sequence ID" value="NZ_BJXU01000041.1"/>
</dbReference>
<keyword evidence="4 8" id="KW-0808">Transferase</keyword>
<name>A0A1M7F550_9GAMM</name>
<dbReference type="OrthoDB" id="5291101at2"/>
<feature type="domain" description="Glycosyltransferase 2-like" evidence="6">
    <location>
        <begin position="13"/>
        <end position="109"/>
    </location>
</feature>
<dbReference type="AlphaFoldDB" id="A0A1M7F550"/>
<dbReference type="InterPro" id="IPR026461">
    <property type="entry name" value="Trfase_2_rSAM/seldom_assoc"/>
</dbReference>
<dbReference type="PANTHER" id="PTHR43646">
    <property type="entry name" value="GLYCOSYLTRANSFERASE"/>
    <property type="match status" value="1"/>
</dbReference>
<dbReference type="GO" id="GO:0016757">
    <property type="term" value="F:glycosyltransferase activity"/>
    <property type="evidence" value="ECO:0007669"/>
    <property type="project" value="UniProtKB-KW"/>
</dbReference>
<accession>A0A1M7F550</accession>
<dbReference type="Proteomes" id="UP000321726">
    <property type="component" value="Unassembled WGS sequence"/>
</dbReference>
<evidence type="ECO:0000313" key="8">
    <source>
        <dbReference type="EMBL" id="SHL98819.1"/>
    </source>
</evidence>
<dbReference type="NCBIfam" id="TIGR04283">
    <property type="entry name" value="glyco_like_mftF"/>
    <property type="match status" value="1"/>
</dbReference>
<comment type="subcellular location">
    <subcellularLocation>
        <location evidence="1">Cell membrane</location>
    </subcellularLocation>
</comment>
<gene>
    <name evidence="7" type="ORF">HCU01_13440</name>
    <name evidence="8" type="ORF">SAMN05660971_01924</name>
</gene>
<keyword evidence="10" id="KW-1185">Reference proteome</keyword>
<organism evidence="8 9">
    <name type="scientific">Halomonas cupida</name>
    <dbReference type="NCBI Taxonomy" id="44933"/>
    <lineage>
        <taxon>Bacteria</taxon>
        <taxon>Pseudomonadati</taxon>
        <taxon>Pseudomonadota</taxon>
        <taxon>Gammaproteobacteria</taxon>
        <taxon>Oceanospirillales</taxon>
        <taxon>Halomonadaceae</taxon>
        <taxon>Halomonas</taxon>
    </lineage>
</organism>